<dbReference type="Proteomes" id="UP000192671">
    <property type="component" value="Unassembled WGS sequence"/>
</dbReference>
<protein>
    <recommendedName>
        <fullName evidence="3">Phage protein</fullName>
    </recommendedName>
</protein>
<dbReference type="EMBL" id="LVWL01000020">
    <property type="protein sequence ID" value="ORI07411.1"/>
    <property type="molecule type" value="Genomic_DNA"/>
</dbReference>
<sequence length="519" mass="59663">MNLSPELYLKFAKDVEPEIFENKTPKFHLEIIRFIDGEGQYKAIAVFRGAGKTTLLNKIYVLSRLYFAAEPFIMIVSANEDKATAFLEAIKGSIDKASAKGYAIARGKAWNKGFIEVIINQGMKDEDGKSIEKKCYVVSLSAGQDPRGMNIDNMRPTLLIIDDLESKVGRYPIDSNANRQKLRSWFYADLLPTLHPTRGKAVILGTILHEDSILNNIVNSTEEMDAKQEWIYIKIPIIKNGTSSWPSRFPMDKIKKIQSTLVSKGLANEFYQEYMCAAIDPQKAIFKREYFRYFKGVEYRTDEPFTTITVTDGVNKQELKIRRANKIELENCEKIWLKECQIYTVSDISSGKGRDQTAYVTFAIDRQNRLFIIDITSGYFTPFERSLRVIEIYLTFYPMRIGIEKAGMQNDFFYTIDTIQKLTGVNLPIDPLSHGGNSKNKRISNLEPYYRTRQIYHNASLNATDELEAQLLGFDPETESKSDDIMDAEAYILQYIAGRFFDESYDEIYDEYAEEESWV</sequence>
<proteinExistence type="predicted"/>
<organism evidence="1 2">
    <name type="scientific">Campylobacter concisus</name>
    <dbReference type="NCBI Taxonomy" id="199"/>
    <lineage>
        <taxon>Bacteria</taxon>
        <taxon>Pseudomonadati</taxon>
        <taxon>Campylobacterota</taxon>
        <taxon>Epsilonproteobacteria</taxon>
        <taxon>Campylobacterales</taxon>
        <taxon>Campylobacteraceae</taxon>
        <taxon>Campylobacter</taxon>
    </lineage>
</organism>
<name>A0A1X0U1J0_9BACT</name>
<dbReference type="Gene3D" id="3.40.50.300">
    <property type="entry name" value="P-loop containing nucleotide triphosphate hydrolases"/>
    <property type="match status" value="1"/>
</dbReference>
<evidence type="ECO:0000313" key="1">
    <source>
        <dbReference type="EMBL" id="ORI07411.1"/>
    </source>
</evidence>
<dbReference type="AlphaFoldDB" id="A0A1X0U1J0"/>
<gene>
    <name evidence="1" type="ORF">A3835_07605</name>
</gene>
<accession>A0A1X0U1J0</accession>
<comment type="caution">
    <text evidence="1">The sequence shown here is derived from an EMBL/GenBank/DDBJ whole genome shotgun (WGS) entry which is preliminary data.</text>
</comment>
<reference evidence="1 2" key="1">
    <citation type="journal article" date="2017" name="Gene Rep">
        <title>The ribosomal RNA operon (rrn) of Campylobacter concisus supports molecular typing to genomospecies level.</title>
        <authorList>
            <person name="Huq M."/>
            <person name="Van T.T.H."/>
            <person name="Gurtler V."/>
            <person name="Elshagmani E."/>
            <person name="Allemailem K.S."/>
            <person name="Smooker P.M."/>
            <person name="Istivan T.S."/>
        </authorList>
    </citation>
    <scope>NUCLEOTIDE SEQUENCE [LARGE SCALE GENOMIC DNA]</scope>
    <source>
        <strain evidence="1 2">RCH 26</strain>
    </source>
</reference>
<evidence type="ECO:0000313" key="2">
    <source>
        <dbReference type="Proteomes" id="UP000192671"/>
    </source>
</evidence>
<evidence type="ECO:0008006" key="3">
    <source>
        <dbReference type="Google" id="ProtNLM"/>
    </source>
</evidence>
<dbReference type="InterPro" id="IPR027417">
    <property type="entry name" value="P-loop_NTPase"/>
</dbReference>